<dbReference type="Gene3D" id="1.25.40.370">
    <property type="match status" value="1"/>
</dbReference>
<reference evidence="1 2" key="1">
    <citation type="submission" date="2023-03" db="EMBL/GenBank/DDBJ databases">
        <title>Whole genome sequencing of Methanotrichaceae archaeon M04Ac.</title>
        <authorList>
            <person name="Khomyakova M.A."/>
            <person name="Merkel A.Y."/>
            <person name="Slobodkin A.I."/>
        </authorList>
    </citation>
    <scope>NUCLEOTIDE SEQUENCE [LARGE SCALE GENOMIC DNA]</scope>
    <source>
        <strain evidence="1 2">M04Ac</strain>
    </source>
</reference>
<protein>
    <submittedName>
        <fullName evidence="1">Uncharacterized protein</fullName>
    </submittedName>
</protein>
<dbReference type="InterPro" id="IPR036388">
    <property type="entry name" value="WH-like_DNA-bd_sf"/>
</dbReference>
<dbReference type="Gene3D" id="1.10.10.10">
    <property type="entry name" value="Winged helix-like DNA-binding domain superfamily/Winged helix DNA-binding domain"/>
    <property type="match status" value="1"/>
</dbReference>
<name>A0ABT5XFW7_9EURY</name>
<dbReference type="PANTHER" id="PTHR22845:SF5">
    <property type="entry name" value="APOPTOTIC PROTEASE-ACTIVATING FACTOR 1"/>
    <property type="match status" value="1"/>
</dbReference>
<evidence type="ECO:0000313" key="1">
    <source>
        <dbReference type="EMBL" id="MDF0593614.1"/>
    </source>
</evidence>
<keyword evidence="2" id="KW-1185">Reference proteome</keyword>
<dbReference type="Proteomes" id="UP001215956">
    <property type="component" value="Unassembled WGS sequence"/>
</dbReference>
<dbReference type="RefSeq" id="WP_316969319.1">
    <property type="nucleotide sequence ID" value="NZ_JARFPL010000025.1"/>
</dbReference>
<evidence type="ECO:0000313" key="2">
    <source>
        <dbReference type="Proteomes" id="UP001215956"/>
    </source>
</evidence>
<dbReference type="EMBL" id="JARFPL010000025">
    <property type="protein sequence ID" value="MDF0593614.1"/>
    <property type="molecule type" value="Genomic_DNA"/>
</dbReference>
<proteinExistence type="predicted"/>
<gene>
    <name evidence="1" type="ORF">P0O24_08465</name>
</gene>
<organism evidence="1 2">
    <name type="scientific">Candidatus Methanocrinis alkalitolerans</name>
    <dbReference type="NCBI Taxonomy" id="3033395"/>
    <lineage>
        <taxon>Archaea</taxon>
        <taxon>Methanobacteriati</taxon>
        <taxon>Methanobacteriota</taxon>
        <taxon>Stenosarchaea group</taxon>
        <taxon>Methanomicrobia</taxon>
        <taxon>Methanotrichales</taxon>
        <taxon>Methanotrichaceae</taxon>
        <taxon>Methanocrinis</taxon>
    </lineage>
</organism>
<sequence length="549" mass="63069">MTHALALELAASQVEDGVTWTELLSDLNAEVARLETLDTPGITDVSDEAMRRNLSLRASFQLSLHRLPMDKRFAFIWLGVLPEDVVLTPKMTATLWKTDPRTAQDILRYLRNKALLLTGERLDVNVQTYRIHDLLHDLCINLIIDPIKPSNQGDIPGLGLKLKEAHSYLLGCYREKCRQGFWHTLPNDGYIHENLVWHMEKADRLDYINCLLSEETVDGKNAWYQTRELLGQIGGYIENIFRSWDIMETCSLSDIEKSNATDKVGLETRYALMISSINNLVSNVPPDLILYLVKNKFWTPKKGVIYAQKIENNYFKVKVLSEIMSHITDPEKKDILNECMAIIEVISDDKTRTDALIEVILHHPKPDEIPDLVNQIKDRNLKDSALAKIIPNLSDSQLILNLIRQIDDGMIKGRTIVKIVPRLREPRSLLHIVDQIRDEGVKSKVLVDIAPYFPYKDEILASAYKINKVSLRKYTVKTINYTYSRSMRSGIRERTSSIISQLKYDILRHIPSEVTEINNIELQKINPLILNTVKIGEIKDEFYPKFPMI</sequence>
<accession>A0ABT5XFW7</accession>
<dbReference type="PANTHER" id="PTHR22845">
    <property type="entry name" value="APOPTOTIC PROTEASE-ACTIVATING FACTOR 1"/>
    <property type="match status" value="1"/>
</dbReference>
<comment type="caution">
    <text evidence="1">The sequence shown here is derived from an EMBL/GenBank/DDBJ whole genome shotgun (WGS) entry which is preliminary data.</text>
</comment>